<evidence type="ECO:0000313" key="9">
    <source>
        <dbReference type="Proteomes" id="UP000053096"/>
    </source>
</evidence>
<feature type="transmembrane region" description="Helical" evidence="5">
    <location>
        <begin position="31"/>
        <end position="46"/>
    </location>
</feature>
<dbReference type="InterPro" id="IPR051533">
    <property type="entry name" value="WaaL-like"/>
</dbReference>
<keyword evidence="2 5" id="KW-0812">Transmembrane</keyword>
<sequence>MLNRLSPWLLLATITATPVLLLTTSSGGSAAFYLAILLCLAVLASAGQRPDLRDYRKLCLAACAPLAVALLSSALHGAWSNAALERGLRLALGLPLLLAAMQAIGPQRLKHALWGMLAAGWAGTATLLALVRGDLAQRPLTDEYNAVGYGNLLLLFAVISLFSLAWKLTRHARLETAIKLLTLAVTFAGFILTQTRSGWIAMPVFVALALWVFARIRHPLRLLAAAVGTLAVLVALGSLSPSLRDRVDQGLVQYHECKTAPTSDTSVCIRLQLWRAAWGMMLDNPLKGVGPSGFTRGLSELAAQGRVSPFVAGGFGEPHNDLLDALALYGIPGGLALLLLYAVPAILFLRRLGRDRPQAARAAAAMGAAVCLGFALFGMTELMFRGMRTLGFYAMLVALFAVLSDPARHPRRQCQA</sequence>
<keyword evidence="8" id="KW-0436">Ligase</keyword>
<accession>A0A0M7FEV1</accession>
<gene>
    <name evidence="7" type="ORF">BBN53_19985</name>
    <name evidence="8" type="ORF">ERS370011_02305</name>
</gene>
<proteinExistence type="predicted"/>
<feature type="transmembrane region" description="Helical" evidence="5">
    <location>
        <begin position="58"/>
        <end position="75"/>
    </location>
</feature>
<name>A0A0J6C5H7_9BORD</name>
<reference evidence="8 9" key="1">
    <citation type="submission" date="2015-09" db="EMBL/GenBank/DDBJ databases">
        <authorList>
            <person name="Jackson K.R."/>
            <person name="Lunt B.L."/>
            <person name="Fisher J.N.B."/>
            <person name="Gardner A.V."/>
            <person name="Bailey M.E."/>
            <person name="Deus L.M."/>
            <person name="Earl A.S."/>
            <person name="Gibby P.D."/>
            <person name="Hartmann K.A."/>
            <person name="Liu J.E."/>
            <person name="Manci A.M."/>
            <person name="Nielsen D.A."/>
            <person name="Solomon M.B."/>
            <person name="Breakwell D.P."/>
            <person name="Burnett S.H."/>
            <person name="Grose J.H."/>
        </authorList>
    </citation>
    <scope>NUCLEOTIDE SEQUENCE [LARGE SCALE GENOMIC DNA]</scope>
    <source>
        <strain evidence="8 9">2789STDY5608636</strain>
    </source>
</reference>
<evidence type="ECO:0000256" key="1">
    <source>
        <dbReference type="ARBA" id="ARBA00004141"/>
    </source>
</evidence>
<evidence type="ECO:0000256" key="5">
    <source>
        <dbReference type="SAM" id="Phobius"/>
    </source>
</evidence>
<dbReference type="GO" id="GO:0016020">
    <property type="term" value="C:membrane"/>
    <property type="evidence" value="ECO:0007669"/>
    <property type="project" value="UniProtKB-SubCell"/>
</dbReference>
<dbReference type="Proteomes" id="UP000053096">
    <property type="component" value="Unassembled WGS sequence"/>
</dbReference>
<keyword evidence="3 5" id="KW-1133">Transmembrane helix</keyword>
<dbReference type="GO" id="GO:0016874">
    <property type="term" value="F:ligase activity"/>
    <property type="evidence" value="ECO:0007669"/>
    <property type="project" value="UniProtKB-KW"/>
</dbReference>
<feature type="transmembrane region" description="Helical" evidence="5">
    <location>
        <begin position="146"/>
        <end position="165"/>
    </location>
</feature>
<dbReference type="InterPro" id="IPR007016">
    <property type="entry name" value="O-antigen_ligase-rel_domated"/>
</dbReference>
<evidence type="ECO:0000313" key="8">
    <source>
        <dbReference type="EMBL" id="CUI80169.1"/>
    </source>
</evidence>
<evidence type="ECO:0000313" key="7">
    <source>
        <dbReference type="EMBL" id="ANY17963.1"/>
    </source>
</evidence>
<feature type="domain" description="O-antigen ligase-related" evidence="6">
    <location>
        <begin position="182"/>
        <end position="337"/>
    </location>
</feature>
<feature type="transmembrane region" description="Helical" evidence="5">
    <location>
        <begin position="112"/>
        <end position="131"/>
    </location>
</feature>
<protein>
    <submittedName>
        <fullName evidence="8">Lipid A core-O-antigen ligase and related enzymes</fullName>
    </submittedName>
    <submittedName>
        <fullName evidence="7">O-antigen polymerase</fullName>
    </submittedName>
</protein>
<organism evidence="8 9">
    <name type="scientific">Bordetella pseudohinzii</name>
    <dbReference type="NCBI Taxonomy" id="1331258"/>
    <lineage>
        <taxon>Bacteria</taxon>
        <taxon>Pseudomonadati</taxon>
        <taxon>Pseudomonadota</taxon>
        <taxon>Betaproteobacteria</taxon>
        <taxon>Burkholderiales</taxon>
        <taxon>Alcaligenaceae</taxon>
        <taxon>Bordetella</taxon>
    </lineage>
</organism>
<evidence type="ECO:0000313" key="10">
    <source>
        <dbReference type="Proteomes" id="UP000092950"/>
    </source>
</evidence>
<dbReference type="PANTHER" id="PTHR37422">
    <property type="entry name" value="TEICHURONIC ACID BIOSYNTHESIS PROTEIN TUAE"/>
    <property type="match status" value="1"/>
</dbReference>
<feature type="transmembrane region" description="Helical" evidence="5">
    <location>
        <begin position="223"/>
        <end position="243"/>
    </location>
</feature>
<comment type="subcellular location">
    <subcellularLocation>
        <location evidence="1">Membrane</location>
        <topology evidence="1">Multi-pass membrane protein</topology>
    </subcellularLocation>
</comment>
<dbReference type="OrthoDB" id="8576060at2"/>
<evidence type="ECO:0000256" key="3">
    <source>
        <dbReference type="ARBA" id="ARBA00022989"/>
    </source>
</evidence>
<feature type="transmembrane region" description="Helical" evidence="5">
    <location>
        <begin position="326"/>
        <end position="349"/>
    </location>
</feature>
<dbReference type="AlphaFoldDB" id="A0A0J6C5H7"/>
<feature type="transmembrane region" description="Helical" evidence="5">
    <location>
        <begin position="361"/>
        <end position="380"/>
    </location>
</feature>
<dbReference type="EMBL" id="CP016440">
    <property type="protein sequence ID" value="ANY17963.1"/>
    <property type="molecule type" value="Genomic_DNA"/>
</dbReference>
<keyword evidence="10" id="KW-1185">Reference proteome</keyword>
<feature type="transmembrane region" description="Helical" evidence="5">
    <location>
        <begin position="386"/>
        <end position="403"/>
    </location>
</feature>
<dbReference type="EMBL" id="CYTV01000005">
    <property type="protein sequence ID" value="CUI80169.1"/>
    <property type="molecule type" value="Genomic_DNA"/>
</dbReference>
<dbReference type="Pfam" id="PF04932">
    <property type="entry name" value="Wzy_C"/>
    <property type="match status" value="1"/>
</dbReference>
<evidence type="ECO:0000256" key="2">
    <source>
        <dbReference type="ARBA" id="ARBA00022692"/>
    </source>
</evidence>
<accession>A0A0J6C5H7</accession>
<dbReference type="Proteomes" id="UP000092950">
    <property type="component" value="Chromosome"/>
</dbReference>
<feature type="transmembrane region" description="Helical" evidence="5">
    <location>
        <begin position="199"/>
        <end position="216"/>
    </location>
</feature>
<evidence type="ECO:0000256" key="4">
    <source>
        <dbReference type="ARBA" id="ARBA00023136"/>
    </source>
</evidence>
<dbReference type="KEGG" id="bpdz:BBN53_19985"/>
<reference evidence="7 10" key="2">
    <citation type="submission" date="2016-07" db="EMBL/GenBank/DDBJ databases">
        <title>Complete genome sequences of Bordetella pseudohinzii.</title>
        <authorList>
            <person name="Spilker T."/>
            <person name="Darrah R."/>
            <person name="LiPuma J.J."/>
        </authorList>
    </citation>
    <scope>NUCLEOTIDE SEQUENCE [LARGE SCALE GENOMIC DNA]</scope>
    <source>
        <strain evidence="7 10">HI4681</strain>
    </source>
</reference>
<evidence type="ECO:0000259" key="6">
    <source>
        <dbReference type="Pfam" id="PF04932"/>
    </source>
</evidence>
<dbReference type="PANTHER" id="PTHR37422:SF23">
    <property type="entry name" value="TEICHURONIC ACID BIOSYNTHESIS PROTEIN TUAE"/>
    <property type="match status" value="1"/>
</dbReference>
<keyword evidence="4 5" id="KW-0472">Membrane</keyword>